<keyword evidence="14" id="KW-1185">Reference proteome</keyword>
<dbReference type="PROSITE" id="PS00108">
    <property type="entry name" value="PROTEIN_KINASE_ST"/>
    <property type="match status" value="1"/>
</dbReference>
<dbReference type="InterPro" id="IPR049883">
    <property type="entry name" value="NOTCH1_EGF-like"/>
</dbReference>
<evidence type="ECO:0000256" key="2">
    <source>
        <dbReference type="ARBA" id="ARBA00022536"/>
    </source>
</evidence>
<evidence type="ECO:0000256" key="1">
    <source>
        <dbReference type="ARBA" id="ARBA00004479"/>
    </source>
</evidence>
<dbReference type="InterPro" id="IPR008271">
    <property type="entry name" value="Ser/Thr_kinase_AS"/>
</dbReference>
<dbReference type="FunFam" id="1.10.510.10:FF:000084">
    <property type="entry name" value="Wall-associated receptor kinase 2"/>
    <property type="match status" value="1"/>
</dbReference>
<keyword evidence="10" id="KW-0812">Transmembrane</keyword>
<evidence type="ECO:0000256" key="3">
    <source>
        <dbReference type="ARBA" id="ARBA00022729"/>
    </source>
</evidence>
<feature type="domain" description="Protein kinase" evidence="11">
    <location>
        <begin position="441"/>
        <end position="723"/>
    </location>
</feature>
<dbReference type="InterPro" id="IPR011009">
    <property type="entry name" value="Kinase-like_dom_sf"/>
</dbReference>
<protein>
    <submittedName>
        <fullName evidence="13">Wall-associated kinase family protein</fullName>
    </submittedName>
</protein>
<keyword evidence="10" id="KW-1133">Transmembrane helix</keyword>
<keyword evidence="6" id="KW-0067">ATP-binding</keyword>
<evidence type="ECO:0000313" key="13">
    <source>
        <dbReference type="EMBL" id="KAJ4752110.1"/>
    </source>
</evidence>
<keyword evidence="8" id="KW-0325">Glycoprotein</keyword>
<comment type="caution">
    <text evidence="9">Lacks conserved residue(s) required for the propagation of feature annotation.</text>
</comment>
<dbReference type="AlphaFoldDB" id="A0AAV8C9K2"/>
<evidence type="ECO:0000256" key="8">
    <source>
        <dbReference type="ARBA" id="ARBA00023180"/>
    </source>
</evidence>
<comment type="caution">
    <text evidence="13">The sequence shown here is derived from an EMBL/GenBank/DDBJ whole genome shotgun (WGS) entry which is preliminary data.</text>
</comment>
<dbReference type="InterPro" id="IPR000719">
    <property type="entry name" value="Prot_kinase_dom"/>
</dbReference>
<dbReference type="GO" id="GO:0007166">
    <property type="term" value="P:cell surface receptor signaling pathway"/>
    <property type="evidence" value="ECO:0007669"/>
    <property type="project" value="InterPro"/>
</dbReference>
<evidence type="ECO:0000256" key="4">
    <source>
        <dbReference type="ARBA" id="ARBA00022737"/>
    </source>
</evidence>
<dbReference type="SMART" id="SM00181">
    <property type="entry name" value="EGF"/>
    <property type="match status" value="2"/>
</dbReference>
<evidence type="ECO:0000256" key="6">
    <source>
        <dbReference type="ARBA" id="ARBA00022840"/>
    </source>
</evidence>
<proteinExistence type="predicted"/>
<sequence length="768" mass="85620">MSVLLLQAPNSVREGEIHMGCVRQLQCFVYLTVISLLPTALAALNTSNIALPGCPDKCGNISIPYPFGTSRRCYRDAGFQITCDESTTTPKAYVGSNLSNIVMIDINITSGETRVYKHIGYRCYNTLDQVAVNNGDALMDITGLPYHFSHRRNKFTVIGCYTLAYIVATQQDSSSYWSGCASFCQRLNSTTGNGGSCNGLGCCQTGIPAGLSYYKVQWGYHNNSAWEFNPCQYAVLVEEDWYKFQIEDLSEHYFLDRTETHVPFVLDWAIRDNGTCQDGVENSTKPACLSNHSICNNTSNGEGYLCQCMQGYEGNPYLPNGCLDIDECITRNKNPCSQNAICANTDGNVTCSCPKGTHGNPYIKDGTCIKDPEKFPYPARVAIFIILGIAIFLGLCLLVAAHQQHKRRMKEKEEYQSYYSVMDNYLRVFSKKQIEIATNGFAETHVLGTGGQGKVYKGMLQDNQVVAIKKAKEVEETQKGEFVNEILLLSQINHKNIVRLLGCCMEVKIPMLVYEFVPNGTLFELLHGKGNYRPISLGTRLRIALQSAEALDYLHSSISQSILHGDVKSANILLQDDYHVKVSDFGASNLVPIDDTQVVKVVQGTRGYLDPEYVATAVLTKKSDVYSFGVVLLEIITRKCAIFRDETSERKHLASYFISTVSKHKLHELIDTEIVTNNEKLIEVLHEVSHLSVWCLSVRGEDRPTMRQVVEKLQQLGRFHSSLLGLENASEETESLLGESTSYFTSDIPAFHSTGYSSVLEIETRVPR</sequence>
<feature type="transmembrane region" description="Helical" evidence="10">
    <location>
        <begin position="381"/>
        <end position="401"/>
    </location>
</feature>
<evidence type="ECO:0000256" key="10">
    <source>
        <dbReference type="SAM" id="Phobius"/>
    </source>
</evidence>
<reference evidence="13" key="1">
    <citation type="submission" date="2022-08" db="EMBL/GenBank/DDBJ databases">
        <authorList>
            <person name="Marques A."/>
        </authorList>
    </citation>
    <scope>NUCLEOTIDE SEQUENCE</scope>
    <source>
        <strain evidence="13">RhyPub2mFocal</strain>
        <tissue evidence="13">Leaves</tissue>
    </source>
</reference>
<dbReference type="SUPFAM" id="SSF57196">
    <property type="entry name" value="EGF/Laminin"/>
    <property type="match status" value="1"/>
</dbReference>
<evidence type="ECO:0000256" key="9">
    <source>
        <dbReference type="PROSITE-ProRule" id="PRU00076"/>
    </source>
</evidence>
<keyword evidence="7" id="KW-1015">Disulfide bond</keyword>
<dbReference type="FunFam" id="3.30.200.20:FF:000337">
    <property type="entry name" value="Wall-associated receptor kinase 3"/>
    <property type="match status" value="1"/>
</dbReference>
<keyword evidence="5" id="KW-0547">Nucleotide-binding</keyword>
<keyword evidence="13" id="KW-0808">Transferase</keyword>
<dbReference type="InterPro" id="IPR045274">
    <property type="entry name" value="WAK-like"/>
</dbReference>
<dbReference type="Pfam" id="PF07645">
    <property type="entry name" value="EGF_CA"/>
    <property type="match status" value="1"/>
</dbReference>
<dbReference type="GO" id="GO:0030247">
    <property type="term" value="F:polysaccharide binding"/>
    <property type="evidence" value="ECO:0007669"/>
    <property type="project" value="InterPro"/>
</dbReference>
<dbReference type="InterPro" id="IPR025287">
    <property type="entry name" value="WAK_GUB"/>
</dbReference>
<dbReference type="GO" id="GO:0005509">
    <property type="term" value="F:calcium ion binding"/>
    <property type="evidence" value="ECO:0007669"/>
    <property type="project" value="InterPro"/>
</dbReference>
<dbReference type="SMART" id="SM00179">
    <property type="entry name" value="EGF_CA"/>
    <property type="match status" value="1"/>
</dbReference>
<dbReference type="Pfam" id="PF00069">
    <property type="entry name" value="Pkinase"/>
    <property type="match status" value="1"/>
</dbReference>
<evidence type="ECO:0000256" key="5">
    <source>
        <dbReference type="ARBA" id="ARBA00022741"/>
    </source>
</evidence>
<comment type="subcellular location">
    <subcellularLocation>
        <location evidence="1">Membrane</location>
        <topology evidence="1">Single-pass type I membrane protein</topology>
    </subcellularLocation>
</comment>
<dbReference type="PROSITE" id="PS50026">
    <property type="entry name" value="EGF_3"/>
    <property type="match status" value="1"/>
</dbReference>
<keyword evidence="4" id="KW-0677">Repeat</keyword>
<keyword evidence="2 9" id="KW-0245">EGF-like domain</keyword>
<evidence type="ECO:0000259" key="11">
    <source>
        <dbReference type="PROSITE" id="PS50011"/>
    </source>
</evidence>
<dbReference type="CDD" id="cd00054">
    <property type="entry name" value="EGF_CA"/>
    <property type="match status" value="1"/>
</dbReference>
<organism evidence="13 14">
    <name type="scientific">Rhynchospora pubera</name>
    <dbReference type="NCBI Taxonomy" id="906938"/>
    <lineage>
        <taxon>Eukaryota</taxon>
        <taxon>Viridiplantae</taxon>
        <taxon>Streptophyta</taxon>
        <taxon>Embryophyta</taxon>
        <taxon>Tracheophyta</taxon>
        <taxon>Spermatophyta</taxon>
        <taxon>Magnoliopsida</taxon>
        <taxon>Liliopsida</taxon>
        <taxon>Poales</taxon>
        <taxon>Cyperaceae</taxon>
        <taxon>Cyperoideae</taxon>
        <taxon>Rhynchosporeae</taxon>
        <taxon>Rhynchospora</taxon>
    </lineage>
</organism>
<dbReference type="SUPFAM" id="SSF56112">
    <property type="entry name" value="Protein kinase-like (PK-like)"/>
    <property type="match status" value="1"/>
</dbReference>
<dbReference type="FunFam" id="2.10.25.10:FF:000038">
    <property type="entry name" value="Fibrillin 2"/>
    <property type="match status" value="1"/>
</dbReference>
<dbReference type="PROSITE" id="PS50011">
    <property type="entry name" value="PROTEIN_KINASE_DOM"/>
    <property type="match status" value="1"/>
</dbReference>
<dbReference type="Gene3D" id="3.30.200.20">
    <property type="entry name" value="Phosphorylase Kinase, domain 1"/>
    <property type="match status" value="1"/>
</dbReference>
<dbReference type="PANTHER" id="PTHR27005:SF479">
    <property type="entry name" value="OS06G0706600 PROTEIN"/>
    <property type="match status" value="1"/>
</dbReference>
<dbReference type="Pfam" id="PF13947">
    <property type="entry name" value="GUB_WAK_bind"/>
    <property type="match status" value="1"/>
</dbReference>
<dbReference type="InterPro" id="IPR000742">
    <property type="entry name" value="EGF"/>
</dbReference>
<dbReference type="PANTHER" id="PTHR27005">
    <property type="entry name" value="WALL-ASSOCIATED RECEPTOR KINASE-LIKE 21"/>
    <property type="match status" value="1"/>
</dbReference>
<keyword evidence="10" id="KW-0472">Membrane</keyword>
<feature type="domain" description="EGF-like" evidence="12">
    <location>
        <begin position="324"/>
        <end position="360"/>
    </location>
</feature>
<gene>
    <name evidence="13" type="ORF">LUZ62_086515</name>
</gene>
<keyword evidence="13" id="KW-0418">Kinase</keyword>
<dbReference type="GO" id="GO:0005886">
    <property type="term" value="C:plasma membrane"/>
    <property type="evidence" value="ECO:0007669"/>
    <property type="project" value="TreeGrafter"/>
</dbReference>
<dbReference type="EMBL" id="JAMFTS010000005">
    <property type="protein sequence ID" value="KAJ4752110.1"/>
    <property type="molecule type" value="Genomic_DNA"/>
</dbReference>
<dbReference type="Gene3D" id="1.10.510.10">
    <property type="entry name" value="Transferase(Phosphotransferase) domain 1"/>
    <property type="match status" value="1"/>
</dbReference>
<evidence type="ECO:0000256" key="7">
    <source>
        <dbReference type="ARBA" id="ARBA00023157"/>
    </source>
</evidence>
<dbReference type="SMART" id="SM00220">
    <property type="entry name" value="S_TKc"/>
    <property type="match status" value="1"/>
</dbReference>
<dbReference type="GO" id="GO:0005524">
    <property type="term" value="F:ATP binding"/>
    <property type="evidence" value="ECO:0007669"/>
    <property type="project" value="UniProtKB-KW"/>
</dbReference>
<dbReference type="GO" id="GO:0004674">
    <property type="term" value="F:protein serine/threonine kinase activity"/>
    <property type="evidence" value="ECO:0007669"/>
    <property type="project" value="TreeGrafter"/>
</dbReference>
<name>A0AAV8C9K2_9POAL</name>
<dbReference type="Proteomes" id="UP001140206">
    <property type="component" value="Chromosome 5"/>
</dbReference>
<accession>A0AAV8C9K2</accession>
<dbReference type="InterPro" id="IPR001881">
    <property type="entry name" value="EGF-like_Ca-bd_dom"/>
</dbReference>
<evidence type="ECO:0000259" key="12">
    <source>
        <dbReference type="PROSITE" id="PS50026"/>
    </source>
</evidence>
<evidence type="ECO:0000313" key="14">
    <source>
        <dbReference type="Proteomes" id="UP001140206"/>
    </source>
</evidence>
<keyword evidence="3" id="KW-0732">Signal</keyword>
<dbReference type="Gene3D" id="2.10.25.10">
    <property type="entry name" value="Laminin"/>
    <property type="match status" value="1"/>
</dbReference>